<protein>
    <submittedName>
        <fullName evidence="1">Uncharacterized protein</fullName>
    </submittedName>
</protein>
<dbReference type="EMBL" id="CP090038">
    <property type="protein sequence ID" value="UPL00704.1"/>
    <property type="molecule type" value="Genomic_DNA"/>
</dbReference>
<dbReference type="Proteomes" id="UP000830768">
    <property type="component" value="Chromosome 10"/>
</dbReference>
<accession>A0ACD3ZHC1</accession>
<evidence type="ECO:0000313" key="2">
    <source>
        <dbReference type="Proteomes" id="UP000830768"/>
    </source>
</evidence>
<gene>
    <name evidence="1" type="ORF">LCI18_011638</name>
</gene>
<organism evidence="1 2">
    <name type="scientific">Fusarium solani subsp. cucurbitae</name>
    <name type="common">Neocosmosporum cucurbitae</name>
    <dbReference type="NCBI Taxonomy" id="2747967"/>
    <lineage>
        <taxon>Eukaryota</taxon>
        <taxon>Fungi</taxon>
        <taxon>Dikarya</taxon>
        <taxon>Ascomycota</taxon>
        <taxon>Pezizomycotina</taxon>
        <taxon>Sordariomycetes</taxon>
        <taxon>Hypocreomycetidae</taxon>
        <taxon>Hypocreales</taxon>
        <taxon>Nectriaceae</taxon>
        <taxon>Fusarium</taxon>
        <taxon>Fusarium solani species complex</taxon>
    </lineage>
</organism>
<keyword evidence="2" id="KW-1185">Reference proteome</keyword>
<proteinExistence type="predicted"/>
<reference evidence="1" key="1">
    <citation type="submission" date="2021-11" db="EMBL/GenBank/DDBJ databases">
        <title>Fusarium solani-melongenae Genome sequencing and assembly.</title>
        <authorList>
            <person name="Xie S."/>
            <person name="Huang L."/>
            <person name="Zhang X."/>
        </authorList>
    </citation>
    <scope>NUCLEOTIDE SEQUENCE</scope>
    <source>
        <strain evidence="1">CRI 24-3</strain>
    </source>
</reference>
<sequence>MKTPKSKKKKSKKAKETFKDVDTIDITSSPAQPSASASLPSARPDAYSVPNSPTKSAADKAAMPPPTSRPGEKSTSQPQAPQDPNADWRRDGTGVHDDYLTKSKGNYRHNSLRRDSGITVETPQGIRREKAKRIRQGRWLNKPSQATASSQSGSTSTTREPPKGPQAHNNPYGLTRPQSRRGDVPPLKELQRGYQRAVAPARPTGATSTSESLQRAARPQNPGPVQRPAAALDPTASGPTASGPTASGPTASDITASDPSILGPATTEAPSGQATRRIFSMACKIEVMELCLASKNMYLNLDPMPNSAQKTFWDDVFQNIELNHATQGKFKDWKDLRYYVDLWGQTRRMSLRENKLPAPSVGQPELDRLIDEWNRVFAQRFCAINRGYIETSLWLLVEDHVMSILQSEIQTWITGALEKRMNELDRYTRRVLGNNRRPEDYDNPVRRLFYSSQEMSESDAAQVRETEALMSLVLELQPKLRSAIADDIRNAESNDHRDNNQSSGALQTTSQRQATGYYQHTQDEVMPSIETPTQTTGYRRAPGSYGQPVSSPPMAGRSHEWYSRKRNEPHQSHSTPSTGNISSPTRDLPGYGRGSGAKRRRVDEGMSEFSSPSRLVARGFSPARARDTPDNPFETPQPLQRGQSTHRQGSPERFREQTAEFNNMTPDSRVYMLYKYVKETSRENGKKRQRMSF</sequence>
<name>A0ACD3ZHC1_FUSSC</name>
<evidence type="ECO:0000313" key="1">
    <source>
        <dbReference type="EMBL" id="UPL00704.1"/>
    </source>
</evidence>